<sequence>VFLFLCLLQRELVTTRGEETAGFTECFTVELEGAGAVTRLVVQRNGLKYVMKVGKLEGLYVLQSSCGPGSGRRETKRSIKQVLNGLSQDPQ</sequence>
<evidence type="ECO:0000313" key="2">
    <source>
        <dbReference type="EMBL" id="KAH1185231.1"/>
    </source>
</evidence>
<dbReference type="InterPro" id="IPR038466">
    <property type="entry name" value="S8_pro-domain_sf"/>
</dbReference>
<organism evidence="2 3">
    <name type="scientific">Mauremys mutica</name>
    <name type="common">yellowpond turtle</name>
    <dbReference type="NCBI Taxonomy" id="74926"/>
    <lineage>
        <taxon>Eukaryota</taxon>
        <taxon>Metazoa</taxon>
        <taxon>Chordata</taxon>
        <taxon>Craniata</taxon>
        <taxon>Vertebrata</taxon>
        <taxon>Euteleostomi</taxon>
        <taxon>Archelosauria</taxon>
        <taxon>Testudinata</taxon>
        <taxon>Testudines</taxon>
        <taxon>Cryptodira</taxon>
        <taxon>Durocryptodira</taxon>
        <taxon>Testudinoidea</taxon>
        <taxon>Geoemydidae</taxon>
        <taxon>Geoemydinae</taxon>
        <taxon>Mauremys</taxon>
    </lineage>
</organism>
<proteinExistence type="predicted"/>
<dbReference type="Proteomes" id="UP000827986">
    <property type="component" value="Unassembled WGS sequence"/>
</dbReference>
<dbReference type="Gene3D" id="3.30.70.850">
    <property type="entry name" value="Peptidase S8, pro-domain"/>
    <property type="match status" value="1"/>
</dbReference>
<dbReference type="AlphaFoldDB" id="A0A9D3XSB9"/>
<feature type="non-terminal residue" evidence="2">
    <location>
        <position position="1"/>
    </location>
</feature>
<evidence type="ECO:0000313" key="3">
    <source>
        <dbReference type="Proteomes" id="UP000827986"/>
    </source>
</evidence>
<feature type="signal peptide" evidence="1">
    <location>
        <begin position="1"/>
        <end position="17"/>
    </location>
</feature>
<dbReference type="EMBL" id="JAHDVG010000463">
    <property type="protein sequence ID" value="KAH1185231.1"/>
    <property type="molecule type" value="Genomic_DNA"/>
</dbReference>
<accession>A0A9D3XSB9</accession>
<keyword evidence="3" id="KW-1185">Reference proteome</keyword>
<gene>
    <name evidence="2" type="ORF">KIL84_017980</name>
</gene>
<protein>
    <submittedName>
        <fullName evidence="2">Uncharacterized protein</fullName>
    </submittedName>
</protein>
<keyword evidence="1" id="KW-0732">Signal</keyword>
<feature type="chain" id="PRO_5038867311" evidence="1">
    <location>
        <begin position="18"/>
        <end position="91"/>
    </location>
</feature>
<reference evidence="2" key="1">
    <citation type="submission" date="2021-09" db="EMBL/GenBank/DDBJ databases">
        <title>The genome of Mauremys mutica provides insights into the evolution of semi-aquatic lifestyle.</title>
        <authorList>
            <person name="Gong S."/>
            <person name="Gao Y."/>
        </authorList>
    </citation>
    <scope>NUCLEOTIDE SEQUENCE</scope>
    <source>
        <strain evidence="2">MM-2020</strain>
        <tissue evidence="2">Muscle</tissue>
    </source>
</reference>
<evidence type="ECO:0000256" key="1">
    <source>
        <dbReference type="SAM" id="SignalP"/>
    </source>
</evidence>
<name>A0A9D3XSB9_9SAUR</name>
<feature type="non-terminal residue" evidence="2">
    <location>
        <position position="91"/>
    </location>
</feature>
<comment type="caution">
    <text evidence="2">The sequence shown here is derived from an EMBL/GenBank/DDBJ whole genome shotgun (WGS) entry which is preliminary data.</text>
</comment>